<sequence>RLSVIGCVRDGQQYNIAQVFTDRHVRYQCKNDGSLDVLGCVDDGIFLDLGRDLLMNGMVHRCYQVGMTTFYHKFNCEFGRSLAECIASSSGMRARRIRRL</sequence>
<evidence type="ECO:0000259" key="1">
    <source>
        <dbReference type="Pfam" id="PF23003"/>
    </source>
</evidence>
<dbReference type="EMBL" id="WIXE01010941">
    <property type="protein sequence ID" value="KAK5977160.1"/>
    <property type="molecule type" value="Genomic_DNA"/>
</dbReference>
<evidence type="ECO:0000313" key="3">
    <source>
        <dbReference type="Proteomes" id="UP001331761"/>
    </source>
</evidence>
<proteinExistence type="predicted"/>
<comment type="caution">
    <text evidence="2">The sequence shown here is derived from an EMBL/GenBank/DDBJ whole genome shotgun (WGS) entry which is preliminary data.</text>
</comment>
<dbReference type="AlphaFoldDB" id="A0AAN8FD05"/>
<dbReference type="Proteomes" id="UP001331761">
    <property type="component" value="Unassembled WGS sequence"/>
</dbReference>
<feature type="non-terminal residue" evidence="2">
    <location>
        <position position="1"/>
    </location>
</feature>
<dbReference type="Pfam" id="PF23003">
    <property type="entry name" value="Fn1_2"/>
    <property type="match status" value="1"/>
</dbReference>
<feature type="domain" description="Abnormal cell migration protein 18-like fibronectin type I" evidence="1">
    <location>
        <begin position="6"/>
        <end position="66"/>
    </location>
</feature>
<dbReference type="InterPro" id="IPR055119">
    <property type="entry name" value="Mig18_Fn1"/>
</dbReference>
<keyword evidence="3" id="KW-1185">Reference proteome</keyword>
<organism evidence="2 3">
    <name type="scientific">Trichostrongylus colubriformis</name>
    <name type="common">Black scour worm</name>
    <dbReference type="NCBI Taxonomy" id="6319"/>
    <lineage>
        <taxon>Eukaryota</taxon>
        <taxon>Metazoa</taxon>
        <taxon>Ecdysozoa</taxon>
        <taxon>Nematoda</taxon>
        <taxon>Chromadorea</taxon>
        <taxon>Rhabditida</taxon>
        <taxon>Rhabditina</taxon>
        <taxon>Rhabditomorpha</taxon>
        <taxon>Strongyloidea</taxon>
        <taxon>Trichostrongylidae</taxon>
        <taxon>Trichostrongylus</taxon>
    </lineage>
</organism>
<accession>A0AAN8FD05</accession>
<name>A0AAN8FD05_TRICO</name>
<gene>
    <name evidence="2" type="ORF">GCK32_004624</name>
</gene>
<reference evidence="2 3" key="1">
    <citation type="submission" date="2019-10" db="EMBL/GenBank/DDBJ databases">
        <title>Assembly and Annotation for the nematode Trichostrongylus colubriformis.</title>
        <authorList>
            <person name="Martin J."/>
        </authorList>
    </citation>
    <scope>NUCLEOTIDE SEQUENCE [LARGE SCALE GENOMIC DNA]</scope>
    <source>
        <strain evidence="2">G859</strain>
        <tissue evidence="2">Whole worm</tissue>
    </source>
</reference>
<evidence type="ECO:0000313" key="2">
    <source>
        <dbReference type="EMBL" id="KAK5977160.1"/>
    </source>
</evidence>
<protein>
    <recommendedName>
        <fullName evidence="1">Abnormal cell migration protein 18-like fibronectin type I domain-containing protein</fullName>
    </recommendedName>
</protein>